<dbReference type="Pfam" id="PF01740">
    <property type="entry name" value="STAS"/>
    <property type="match status" value="1"/>
</dbReference>
<dbReference type="Gene3D" id="3.30.750.24">
    <property type="entry name" value="STAS domain"/>
    <property type="match status" value="1"/>
</dbReference>
<dbReference type="InterPro" id="IPR003658">
    <property type="entry name" value="Anti-sigma_ant"/>
</dbReference>
<reference evidence="4 5" key="1">
    <citation type="submission" date="2016-12" db="EMBL/GenBank/DDBJ databases">
        <title>The new phylogeny of genus Mycobacterium.</title>
        <authorList>
            <person name="Tortoli E."/>
            <person name="Trovato A."/>
            <person name="Cirillo D.M."/>
        </authorList>
    </citation>
    <scope>NUCLEOTIDE SEQUENCE [LARGE SCALE GENOMIC DNA]</scope>
    <source>
        <strain evidence="4 5">DSM 44624</strain>
    </source>
</reference>
<dbReference type="GO" id="GO:0043856">
    <property type="term" value="F:anti-sigma factor antagonist activity"/>
    <property type="evidence" value="ECO:0007669"/>
    <property type="project" value="InterPro"/>
</dbReference>
<dbReference type="EMBL" id="MVHM01000018">
    <property type="protein sequence ID" value="ORA33592.1"/>
    <property type="molecule type" value="Genomic_DNA"/>
</dbReference>
<comment type="similarity">
    <text evidence="1 2">Belongs to the anti-sigma-factor antagonist family.</text>
</comment>
<evidence type="ECO:0000313" key="4">
    <source>
        <dbReference type="EMBL" id="ORA33592.1"/>
    </source>
</evidence>
<dbReference type="PANTHER" id="PTHR33495:SF13">
    <property type="entry name" value="ANTI-SIGMA-F FACTOR ANTAGONIST RSFB"/>
    <property type="match status" value="1"/>
</dbReference>
<dbReference type="SUPFAM" id="SSF52091">
    <property type="entry name" value="SpoIIaa-like"/>
    <property type="match status" value="1"/>
</dbReference>
<dbReference type="RefSeq" id="WP_083133575.1">
    <property type="nucleotide sequence ID" value="NZ_AP022606.1"/>
</dbReference>
<dbReference type="PANTHER" id="PTHR33495">
    <property type="entry name" value="ANTI-SIGMA FACTOR ANTAGONIST TM_1081-RELATED-RELATED"/>
    <property type="match status" value="1"/>
</dbReference>
<evidence type="ECO:0000256" key="1">
    <source>
        <dbReference type="ARBA" id="ARBA00009013"/>
    </source>
</evidence>
<comment type="caution">
    <text evidence="4">The sequence shown here is derived from an EMBL/GenBank/DDBJ whole genome shotgun (WGS) entry which is preliminary data.</text>
</comment>
<proteinExistence type="inferred from homology"/>
<gene>
    <name evidence="4" type="ORF">BST20_22235</name>
</gene>
<dbReference type="NCBIfam" id="TIGR00377">
    <property type="entry name" value="ant_ant_sig"/>
    <property type="match status" value="1"/>
</dbReference>
<protein>
    <recommendedName>
        <fullName evidence="2">Anti-sigma factor antagonist</fullName>
    </recommendedName>
</protein>
<dbReference type="InterPro" id="IPR036513">
    <property type="entry name" value="STAS_dom_sf"/>
</dbReference>
<feature type="domain" description="STAS" evidence="3">
    <location>
        <begin position="7"/>
        <end position="115"/>
    </location>
</feature>
<accession>A0AA91LTT4</accession>
<dbReference type="InterPro" id="IPR002645">
    <property type="entry name" value="STAS_dom"/>
</dbReference>
<dbReference type="PROSITE" id="PS50801">
    <property type="entry name" value="STAS"/>
    <property type="match status" value="1"/>
</dbReference>
<evidence type="ECO:0000256" key="2">
    <source>
        <dbReference type="RuleBase" id="RU003749"/>
    </source>
</evidence>
<dbReference type="AlphaFoldDB" id="A0AA91LTT4"/>
<organism evidence="4 5">
    <name type="scientific">Mycobacterium branderi</name>
    <dbReference type="NCBI Taxonomy" id="43348"/>
    <lineage>
        <taxon>Bacteria</taxon>
        <taxon>Bacillati</taxon>
        <taxon>Actinomycetota</taxon>
        <taxon>Actinomycetes</taxon>
        <taxon>Mycobacteriales</taxon>
        <taxon>Mycobacteriaceae</taxon>
        <taxon>Mycobacterium</taxon>
    </lineage>
</organism>
<evidence type="ECO:0000259" key="3">
    <source>
        <dbReference type="PROSITE" id="PS50801"/>
    </source>
</evidence>
<dbReference type="CDD" id="cd07043">
    <property type="entry name" value="STAS_anti-anti-sigma_factors"/>
    <property type="match status" value="1"/>
</dbReference>
<sequence>MSAPDPISTSIEHLDGVAVLTVGGEVDLSTAPAFEAAIAEALAEEPAVLVIELSGMEFLASAGVRVLAAAREKLGDSGQLVVVANSPVTKRPIELLGLDKTVALYPTLDDALAATRTSAEE</sequence>
<evidence type="ECO:0000313" key="5">
    <source>
        <dbReference type="Proteomes" id="UP000192441"/>
    </source>
</evidence>
<dbReference type="Proteomes" id="UP000192441">
    <property type="component" value="Unassembled WGS sequence"/>
</dbReference>
<name>A0AA91LTT4_9MYCO</name>